<comment type="caution">
    <text evidence="20">The sequence shown here is derived from an EMBL/GenBank/DDBJ whole genome shotgun (WGS) entry which is preliminary data.</text>
</comment>
<reference evidence="20 21" key="1">
    <citation type="submission" date="2024-06" db="EMBL/GenBank/DDBJ databases">
        <authorList>
            <person name="Chen R.Y."/>
        </authorList>
    </citation>
    <scope>NUCLEOTIDE SEQUENCE [LARGE SCALE GENOMIC DNA]</scope>
    <source>
        <strain evidence="20 21">D2</strain>
    </source>
</reference>
<proteinExistence type="inferred from homology"/>
<dbReference type="PROSITE" id="PS51257">
    <property type="entry name" value="PROKAR_LIPOPROTEIN"/>
    <property type="match status" value="1"/>
</dbReference>
<dbReference type="InterPro" id="IPR001431">
    <property type="entry name" value="Pept_M16_Zn_BS"/>
</dbReference>
<evidence type="ECO:0000256" key="4">
    <source>
        <dbReference type="ARBA" id="ARBA00012449"/>
    </source>
</evidence>
<keyword evidence="9" id="KW-0862">Zinc</keyword>
<gene>
    <name evidence="20" type="ORF">ABS311_12980</name>
</gene>
<protein>
    <recommendedName>
        <fullName evidence="5">Protease 3</fullName>
        <ecNumber evidence="4">3.4.24.55</ecNumber>
    </recommendedName>
    <alternativeName>
        <fullName evidence="13">Pitrilysin</fullName>
    </alternativeName>
    <alternativeName>
        <fullName evidence="12">Protease III</fullName>
    </alternativeName>
    <alternativeName>
        <fullName evidence="11">Protease pi</fullName>
    </alternativeName>
</protein>
<evidence type="ECO:0000256" key="14">
    <source>
        <dbReference type="RuleBase" id="RU004447"/>
    </source>
</evidence>
<evidence type="ECO:0000313" key="21">
    <source>
        <dbReference type="Proteomes" id="UP001467690"/>
    </source>
</evidence>
<dbReference type="InterPro" id="IPR011765">
    <property type="entry name" value="Pept_M16_N"/>
</dbReference>
<dbReference type="Pfam" id="PF05193">
    <property type="entry name" value="Peptidase_M16_C"/>
    <property type="match status" value="1"/>
</dbReference>
<keyword evidence="21" id="KW-1185">Reference proteome</keyword>
<evidence type="ECO:0000256" key="10">
    <source>
        <dbReference type="ARBA" id="ARBA00023049"/>
    </source>
</evidence>
<evidence type="ECO:0000256" key="7">
    <source>
        <dbReference type="ARBA" id="ARBA00022723"/>
    </source>
</evidence>
<evidence type="ECO:0000256" key="12">
    <source>
        <dbReference type="ARBA" id="ARBA00031184"/>
    </source>
</evidence>
<evidence type="ECO:0000256" key="11">
    <source>
        <dbReference type="ARBA" id="ARBA00029597"/>
    </source>
</evidence>
<feature type="signal peptide" evidence="15">
    <location>
        <begin position="1"/>
        <end position="20"/>
    </location>
</feature>
<comment type="cofactor">
    <cofactor evidence="1">
        <name>Zn(2+)</name>
        <dbReference type="ChEBI" id="CHEBI:29105"/>
    </cofactor>
</comment>
<dbReference type="InterPro" id="IPR050626">
    <property type="entry name" value="Peptidase_M16"/>
</dbReference>
<keyword evidence="7" id="KW-0479">Metal-binding</keyword>
<evidence type="ECO:0000256" key="2">
    <source>
        <dbReference type="ARBA" id="ARBA00002184"/>
    </source>
</evidence>
<evidence type="ECO:0000256" key="1">
    <source>
        <dbReference type="ARBA" id="ARBA00001947"/>
    </source>
</evidence>
<dbReference type="Proteomes" id="UP001467690">
    <property type="component" value="Unassembled WGS sequence"/>
</dbReference>
<evidence type="ECO:0000259" key="18">
    <source>
        <dbReference type="Pfam" id="PF16187"/>
    </source>
</evidence>
<dbReference type="EC" id="3.4.24.55" evidence="4"/>
<evidence type="ECO:0000256" key="3">
    <source>
        <dbReference type="ARBA" id="ARBA00007261"/>
    </source>
</evidence>
<name>A0ABV1RIN2_9ALTE</name>
<evidence type="ECO:0000259" key="16">
    <source>
        <dbReference type="Pfam" id="PF00675"/>
    </source>
</evidence>
<feature type="domain" description="Coenzyme PQQ synthesis protein F-like C-terminal lobe" evidence="19">
    <location>
        <begin position="785"/>
        <end position="882"/>
    </location>
</feature>
<organism evidence="20 21">
    <name type="scientific">Catenovulum sediminis</name>
    <dbReference type="NCBI Taxonomy" id="1740262"/>
    <lineage>
        <taxon>Bacteria</taxon>
        <taxon>Pseudomonadati</taxon>
        <taxon>Pseudomonadota</taxon>
        <taxon>Gammaproteobacteria</taxon>
        <taxon>Alteromonadales</taxon>
        <taxon>Alteromonadaceae</taxon>
        <taxon>Catenovulum</taxon>
    </lineage>
</organism>
<evidence type="ECO:0000256" key="8">
    <source>
        <dbReference type="ARBA" id="ARBA00022801"/>
    </source>
</evidence>
<dbReference type="EMBL" id="JBELOE010000231">
    <property type="protein sequence ID" value="MER2492793.1"/>
    <property type="molecule type" value="Genomic_DNA"/>
</dbReference>
<evidence type="ECO:0000256" key="6">
    <source>
        <dbReference type="ARBA" id="ARBA00022670"/>
    </source>
</evidence>
<evidence type="ECO:0000313" key="20">
    <source>
        <dbReference type="EMBL" id="MER2492793.1"/>
    </source>
</evidence>
<accession>A0ABV1RIN2</accession>
<evidence type="ECO:0000259" key="17">
    <source>
        <dbReference type="Pfam" id="PF05193"/>
    </source>
</evidence>
<evidence type="ECO:0000256" key="15">
    <source>
        <dbReference type="SAM" id="SignalP"/>
    </source>
</evidence>
<comment type="function">
    <text evidence="2">Endopeptidase that degrades small peptides of less than 7 kDa, such as glucagon and insulin.</text>
</comment>
<dbReference type="Gene3D" id="3.30.830.10">
    <property type="entry name" value="Metalloenzyme, LuxS/M16 peptidase-like"/>
    <property type="match status" value="4"/>
</dbReference>
<dbReference type="Pfam" id="PF00675">
    <property type="entry name" value="Peptidase_M16"/>
    <property type="match status" value="1"/>
</dbReference>
<dbReference type="Pfam" id="PF22456">
    <property type="entry name" value="PqqF-like_C_4"/>
    <property type="match status" value="1"/>
</dbReference>
<evidence type="ECO:0000256" key="5">
    <source>
        <dbReference type="ARBA" id="ARBA00017565"/>
    </source>
</evidence>
<evidence type="ECO:0000256" key="9">
    <source>
        <dbReference type="ARBA" id="ARBA00022833"/>
    </source>
</evidence>
<dbReference type="InterPro" id="IPR054734">
    <property type="entry name" value="PqqF-like_C_4"/>
</dbReference>
<evidence type="ECO:0000259" key="19">
    <source>
        <dbReference type="Pfam" id="PF22456"/>
    </source>
</evidence>
<dbReference type="InterPro" id="IPR011249">
    <property type="entry name" value="Metalloenz_LuxS/M16"/>
</dbReference>
<dbReference type="InterPro" id="IPR032632">
    <property type="entry name" value="Peptidase_M16_M"/>
</dbReference>
<dbReference type="Pfam" id="PF16187">
    <property type="entry name" value="Peptidase_M16_M"/>
    <property type="match status" value="1"/>
</dbReference>
<feature type="domain" description="Peptidase M16 middle/third" evidence="18">
    <location>
        <begin position="406"/>
        <end position="683"/>
    </location>
</feature>
<feature type="domain" description="Peptidase M16 N-terminal" evidence="16">
    <location>
        <begin position="61"/>
        <end position="198"/>
    </location>
</feature>
<dbReference type="PANTHER" id="PTHR43690:SF18">
    <property type="entry name" value="INSULIN-DEGRADING ENZYME-RELATED"/>
    <property type="match status" value="1"/>
</dbReference>
<comment type="similarity">
    <text evidence="3 14">Belongs to the peptidase M16 family.</text>
</comment>
<sequence length="940" mass="107425">MFIRKCKLLPIFICSFILTACLNTPEKIQETEVKNLPVTIQKSAKDDRDYRYLTLANGMQVILISDDKSSQAVASLAVGVGSFQNPQSQPGLAHFVEHMLFLGTEKYPEPSGFFKFVETRGGFSNAYTATDHTNYYFSVNKAHFAEGLDRFSDYFKNPTFAAEYVEKERIAVDNEWTKNRAHDGRILQRVRGATGNPAHPLSRINVGNLETLKDKPGSNLLDESKAFFQQYYSANIMNLVLAGPWSLDQLETMAKQHFSSIKNKAIQKPQVQVAGLMPHQVNQHIYYQPQQAKRLLLIEFYMPDNTDSWRTKSNEFIRNLLTSEEPGTLGEYLRLENLAVSSTVMFSPDYYGKDGYVQFQIELTEEGNERIDQIVAATLAYIDLVKRQGIQAAYYDELKSMAADQFANQNNGNLIRSATHLSYLLFEYPPQHVLNAHAVYEKFDPESIKQTLSYLNVDNMRLWHIHPQAEVEQEIPHYLGKYAHQAISTSEKNRWLAASKKIQLALPKANELFSTESDLGIQSTYDSPQLISDQNGIEAWLMHSQAFQNNQGWLDLIINTDSGDQDAQYKVAARLFINMFEKSLIALRDKAGRAGISIDIHPYWGGSIRFKMQGKSAKHAELSRQLLQALVDFEASPQEFAQSMLEYQDKLKNRALDTPAEQANTLLTQLLFQAFTDDQLLEASRYVSLKMVNAFKAELLQRNRVLIFAYGAYTDESVRQIAADSNSILPDVRQPIARYKKDLMPIHKGEMLSFKQKVEHSDSAVMDAFVYPKKDLKVAILLEILNARFHNEFFRQLRTEEQLGYQVGSMAFDFDNQPIFLLMAQSNNSDYKKLKTRFDKFRQDFASQISILSAEDFEQTRKSILAQYQQDANNIYEEAQPYFADFMDNKLDFDSKAKSIEILKSVKVSELQALYQNMLLGRDHMELLIQLKGSGLVKKS</sequence>
<evidence type="ECO:0000256" key="13">
    <source>
        <dbReference type="ARBA" id="ARBA00033450"/>
    </source>
</evidence>
<dbReference type="RefSeq" id="WP_350402264.1">
    <property type="nucleotide sequence ID" value="NZ_JBELOE010000231.1"/>
</dbReference>
<keyword evidence="8" id="KW-0378">Hydrolase</keyword>
<feature type="chain" id="PRO_5045256467" description="Protease 3" evidence="15">
    <location>
        <begin position="21"/>
        <end position="940"/>
    </location>
</feature>
<feature type="domain" description="Peptidase M16 C-terminal" evidence="17">
    <location>
        <begin position="222"/>
        <end position="400"/>
    </location>
</feature>
<keyword evidence="10" id="KW-0482">Metalloprotease</keyword>
<dbReference type="PROSITE" id="PS00143">
    <property type="entry name" value="INSULINASE"/>
    <property type="match status" value="1"/>
</dbReference>
<dbReference type="InterPro" id="IPR007863">
    <property type="entry name" value="Peptidase_M16_C"/>
</dbReference>
<dbReference type="PANTHER" id="PTHR43690">
    <property type="entry name" value="NARDILYSIN"/>
    <property type="match status" value="1"/>
</dbReference>
<keyword evidence="15" id="KW-0732">Signal</keyword>
<dbReference type="SUPFAM" id="SSF63411">
    <property type="entry name" value="LuxS/MPP-like metallohydrolase"/>
    <property type="match status" value="4"/>
</dbReference>
<keyword evidence="6" id="KW-0645">Protease</keyword>